<dbReference type="PANTHER" id="PTHR37540:SF9">
    <property type="entry name" value="ZN(2)-C6 FUNGAL-TYPE DOMAIN-CONTAINING PROTEIN"/>
    <property type="match status" value="1"/>
</dbReference>
<protein>
    <submittedName>
        <fullName evidence="2">Uncharacterized protein</fullName>
    </submittedName>
</protein>
<keyword evidence="3" id="KW-1185">Reference proteome</keyword>
<reference evidence="2" key="1">
    <citation type="journal article" date="2021" name="IMA Fungus">
        <title>Genomic characterization of three marine fungi, including Emericellopsis atlantica sp. nov. with signatures of a generalist lifestyle and marine biomass degradation.</title>
        <authorList>
            <person name="Hagestad O.C."/>
            <person name="Hou L."/>
            <person name="Andersen J.H."/>
            <person name="Hansen E.H."/>
            <person name="Altermark B."/>
            <person name="Li C."/>
            <person name="Kuhnert E."/>
            <person name="Cox R.J."/>
            <person name="Crous P.W."/>
            <person name="Spatafora J.W."/>
            <person name="Lail K."/>
            <person name="Amirebrahimi M."/>
            <person name="Lipzen A."/>
            <person name="Pangilinan J."/>
            <person name="Andreopoulos W."/>
            <person name="Hayes R.D."/>
            <person name="Ng V."/>
            <person name="Grigoriev I.V."/>
            <person name="Jackson S.A."/>
            <person name="Sutton T.D.S."/>
            <person name="Dobson A.D.W."/>
            <person name="Rama T."/>
        </authorList>
    </citation>
    <scope>NUCLEOTIDE SEQUENCE</scope>
    <source>
        <strain evidence="2">TS7</strain>
    </source>
</reference>
<sequence>MAVTLTLTDHAFIERKTARHYIRSHVMKGKVLGGKVRALRKRPRATENRRDTYHLLHEKNIKTDSAIHVVDDARMDLNCLWELDAPAKMPFVVRDVSSSAITTPNMEQAKICGKLLAHVGNDLSGLEPVCEMTTQSRRWVHDFLLYIGDALSPSVEFSHGKPDPTLGTWFKYMLADEAYFHCFVALSEACMDFVHEKDSYSTEYRHHMTKALRLLNNKLSGDKATADTSLAGVISLCLLTSLRGQLAQTKVHFDGLCRMIELRGGMDEIKHNPALIEKTLRIDIDLALQLGCPTRLGHAAKDMEAIVPIFFNPAFEVRSPLLNAARNADADVFAATETIMKVSRLFNSGVAQKKLGPQAFQDIITTTCYRLLEIRPVGAARGTNLHPVAEAIHLALLAFMTTTLIQLGRQRRLRYEMLATKLMRALDNPQFQAAVDPATHLWLLVVAGISVLHRDDRVWLQPRLADAVAQFGVTQWSFARRLLGKYPWIVDLHDEPAAKLWASCFPES</sequence>
<accession>A0A9P7ZNT9</accession>
<proteinExistence type="predicted"/>
<gene>
    <name evidence="2" type="ORF">F5Z01DRAFT_75201</name>
</gene>
<evidence type="ECO:0000256" key="1">
    <source>
        <dbReference type="ARBA" id="ARBA00023242"/>
    </source>
</evidence>
<comment type="caution">
    <text evidence="2">The sequence shown here is derived from an EMBL/GenBank/DDBJ whole genome shotgun (WGS) entry which is preliminary data.</text>
</comment>
<organism evidence="2 3">
    <name type="scientific">Emericellopsis atlantica</name>
    <dbReference type="NCBI Taxonomy" id="2614577"/>
    <lineage>
        <taxon>Eukaryota</taxon>
        <taxon>Fungi</taxon>
        <taxon>Dikarya</taxon>
        <taxon>Ascomycota</taxon>
        <taxon>Pezizomycotina</taxon>
        <taxon>Sordariomycetes</taxon>
        <taxon>Hypocreomycetidae</taxon>
        <taxon>Hypocreales</taxon>
        <taxon>Bionectriaceae</taxon>
        <taxon>Emericellopsis</taxon>
    </lineage>
</organism>
<evidence type="ECO:0000313" key="3">
    <source>
        <dbReference type="Proteomes" id="UP000887229"/>
    </source>
</evidence>
<dbReference type="AlphaFoldDB" id="A0A9P7ZNT9"/>
<evidence type="ECO:0000313" key="2">
    <source>
        <dbReference type="EMBL" id="KAG9255127.1"/>
    </source>
</evidence>
<dbReference type="InterPro" id="IPR021858">
    <property type="entry name" value="Fun_TF"/>
</dbReference>
<name>A0A9P7ZNT9_9HYPO</name>
<dbReference type="PANTHER" id="PTHR37540">
    <property type="entry name" value="TRANSCRIPTION FACTOR (ACR-2), PUTATIVE-RELATED-RELATED"/>
    <property type="match status" value="1"/>
</dbReference>
<dbReference type="Proteomes" id="UP000887229">
    <property type="component" value="Unassembled WGS sequence"/>
</dbReference>
<keyword evidence="1" id="KW-0539">Nucleus</keyword>
<dbReference type="EMBL" id="MU251252">
    <property type="protein sequence ID" value="KAG9255127.1"/>
    <property type="molecule type" value="Genomic_DNA"/>
</dbReference>
<dbReference type="Pfam" id="PF11951">
    <property type="entry name" value="Fungal_trans_2"/>
    <property type="match status" value="1"/>
</dbReference>
<dbReference type="OrthoDB" id="4158087at2759"/>
<dbReference type="GeneID" id="70297969"/>
<dbReference type="RefSeq" id="XP_046119051.1">
    <property type="nucleotide sequence ID" value="XM_046267066.1"/>
</dbReference>